<reference evidence="5 6" key="1">
    <citation type="submission" date="2021-04" db="EMBL/GenBank/DDBJ databases">
        <authorList>
            <person name="Bliznina A."/>
        </authorList>
    </citation>
    <scope>NUCLEOTIDE SEQUENCE [LARGE SCALE GENOMIC DNA]</scope>
</reference>
<name>A0ABN7SAW3_OIKDI</name>
<keyword evidence="2" id="KW-0143">Chaperone</keyword>
<dbReference type="EMBL" id="OU015569">
    <property type="protein sequence ID" value="CAG5096812.1"/>
    <property type="molecule type" value="Genomic_DNA"/>
</dbReference>
<evidence type="ECO:0000313" key="5">
    <source>
        <dbReference type="EMBL" id="CAG5096812.1"/>
    </source>
</evidence>
<dbReference type="InterPro" id="IPR035269">
    <property type="entry name" value="PSMD9"/>
</dbReference>
<dbReference type="InterPro" id="IPR036034">
    <property type="entry name" value="PDZ_sf"/>
</dbReference>
<evidence type="ECO:0000259" key="4">
    <source>
        <dbReference type="SMART" id="SM00228"/>
    </source>
</evidence>
<evidence type="ECO:0000256" key="2">
    <source>
        <dbReference type="ARBA" id="ARBA00023186"/>
    </source>
</evidence>
<dbReference type="InterPro" id="IPR001478">
    <property type="entry name" value="PDZ"/>
</dbReference>
<dbReference type="PANTHER" id="PTHR12651:SF1">
    <property type="entry name" value="26S PROTEASOME NON-ATPASE REGULATORY SUBUNIT 9"/>
    <property type="match status" value="1"/>
</dbReference>
<protein>
    <recommendedName>
        <fullName evidence="1">26S proteasome non-ATPase regulatory subunit 9</fullName>
    </recommendedName>
    <alternativeName>
        <fullName evidence="3">26S proteasome regulatory subunit p27</fullName>
    </alternativeName>
</protein>
<organism evidence="5 6">
    <name type="scientific">Oikopleura dioica</name>
    <name type="common">Tunicate</name>
    <dbReference type="NCBI Taxonomy" id="34765"/>
    <lineage>
        <taxon>Eukaryota</taxon>
        <taxon>Metazoa</taxon>
        <taxon>Chordata</taxon>
        <taxon>Tunicata</taxon>
        <taxon>Appendicularia</taxon>
        <taxon>Copelata</taxon>
        <taxon>Oikopleuridae</taxon>
        <taxon>Oikopleura</taxon>
    </lineage>
</organism>
<evidence type="ECO:0000313" key="6">
    <source>
        <dbReference type="Proteomes" id="UP001158576"/>
    </source>
</evidence>
<keyword evidence="6" id="KW-1185">Reference proteome</keyword>
<dbReference type="Proteomes" id="UP001158576">
    <property type="component" value="Chromosome XSR"/>
</dbReference>
<dbReference type="SMART" id="SM00228">
    <property type="entry name" value="PDZ"/>
    <property type="match status" value="1"/>
</dbReference>
<evidence type="ECO:0000256" key="1">
    <source>
        <dbReference type="ARBA" id="ARBA00014937"/>
    </source>
</evidence>
<dbReference type="Gene3D" id="2.30.42.10">
    <property type="match status" value="1"/>
</dbReference>
<proteinExistence type="predicted"/>
<dbReference type="SUPFAM" id="SSF50156">
    <property type="entry name" value="PDZ domain-like"/>
    <property type="match status" value="1"/>
</dbReference>
<dbReference type="Pfam" id="PF18265">
    <property type="entry name" value="Nas2_N"/>
    <property type="match status" value="1"/>
</dbReference>
<gene>
    <name evidence="5" type="ORF">OKIOD_LOCUS6350</name>
</gene>
<accession>A0ABN7SAW3</accession>
<dbReference type="InterPro" id="IPR040815">
    <property type="entry name" value="Nas2_N"/>
</dbReference>
<dbReference type="Gene3D" id="6.10.140.1710">
    <property type="match status" value="1"/>
</dbReference>
<evidence type="ECO:0000256" key="3">
    <source>
        <dbReference type="ARBA" id="ARBA00030007"/>
    </source>
</evidence>
<dbReference type="PANTHER" id="PTHR12651">
    <property type="entry name" value="26S PROTEASOME NON-ATPASE REGULATORY SUBUNIT 9"/>
    <property type="match status" value="1"/>
</dbReference>
<feature type="domain" description="PDZ" evidence="4">
    <location>
        <begin position="94"/>
        <end position="166"/>
    </location>
</feature>
<sequence length="206" mass="23582">MTFEEALKKLMKEKDDLEELLAVHYANAKYDEQLVDAHGFPRADLNIEEIRFARNRFVCAQNDHKDIMKRIEAALHDLHKFKKGPSLPRKFQEVPLETTYKNYKQICYIKVIQPGSPADLAGLMEGDAVLRVENLIEKDYTHAREMMNIIKSKANSSVEFVIRRKFPTEETKIVIVHPKSGTVPVSLAALSPIISQTLPKPKNINK</sequence>